<feature type="binding site" evidence="12">
    <location>
        <position position="170"/>
    </location>
    <ligand>
        <name>a divalent metal cation</name>
        <dbReference type="ChEBI" id="CHEBI:60240"/>
    </ligand>
</feature>
<evidence type="ECO:0000256" key="8">
    <source>
        <dbReference type="ARBA" id="ARBA00022723"/>
    </source>
</evidence>
<dbReference type="GO" id="GO:0004750">
    <property type="term" value="F:D-ribulose-phosphate 3-epimerase activity"/>
    <property type="evidence" value="ECO:0007669"/>
    <property type="project" value="UniProtKB-EC"/>
</dbReference>
<feature type="binding site" evidence="13">
    <location>
        <begin position="140"/>
        <end position="143"/>
    </location>
    <ligand>
        <name>substrate</name>
    </ligand>
</feature>
<dbReference type="Pfam" id="PF00834">
    <property type="entry name" value="Ribul_P_3_epim"/>
    <property type="match status" value="1"/>
</dbReference>
<keyword evidence="10" id="KW-0119">Carbohydrate metabolism</keyword>
<dbReference type="RefSeq" id="WP_011102524.1">
    <property type="nucleotide sequence ID" value="NC_004572.3"/>
</dbReference>
<evidence type="ECO:0000256" key="10">
    <source>
        <dbReference type="PIRNR" id="PIRNR001461"/>
    </source>
</evidence>
<comment type="similarity">
    <text evidence="6 10">Belongs to the ribulose-phosphate 3-epimerase family.</text>
</comment>
<evidence type="ECO:0000256" key="2">
    <source>
        <dbReference type="ARBA" id="ARBA00001936"/>
    </source>
</evidence>
<comment type="cofactor">
    <cofactor evidence="4">
        <name>Zn(2+)</name>
        <dbReference type="ChEBI" id="CHEBI:29105"/>
    </cofactor>
</comment>
<evidence type="ECO:0000256" key="12">
    <source>
        <dbReference type="PIRSR" id="PIRSR001461-2"/>
    </source>
</evidence>
<dbReference type="InterPro" id="IPR026019">
    <property type="entry name" value="Ribul_P_3_epim"/>
</dbReference>
<dbReference type="EC" id="5.1.3.1" evidence="7 10"/>
<dbReference type="GO" id="GO:0006098">
    <property type="term" value="P:pentose-phosphate shunt"/>
    <property type="evidence" value="ECO:0007669"/>
    <property type="project" value="InterPro"/>
</dbReference>
<gene>
    <name evidence="14" type="primary">rpe</name>
    <name evidence="14" type="ordered locus">TWT_357</name>
</gene>
<name>Q83GE6_TROWT</name>
<dbReference type="KEGG" id="twh:TWT_357"/>
<dbReference type="EMBL" id="AE014184">
    <property type="protein sequence ID" value="AAO44454.1"/>
    <property type="molecule type" value="Genomic_DNA"/>
</dbReference>
<evidence type="ECO:0000256" key="3">
    <source>
        <dbReference type="ARBA" id="ARBA00001941"/>
    </source>
</evidence>
<organism evidence="14 15">
    <name type="scientific">Tropheryma whipplei (strain Twist)</name>
    <name type="common">Whipple's bacillus</name>
    <dbReference type="NCBI Taxonomy" id="203267"/>
    <lineage>
        <taxon>Bacteria</taxon>
        <taxon>Bacillati</taxon>
        <taxon>Actinomycetota</taxon>
        <taxon>Actinomycetes</taxon>
        <taxon>Micrococcales</taxon>
        <taxon>Tropherymataceae</taxon>
        <taxon>Tropheryma</taxon>
    </lineage>
</organism>
<evidence type="ECO:0000256" key="11">
    <source>
        <dbReference type="PIRSR" id="PIRSR001461-1"/>
    </source>
</evidence>
<evidence type="ECO:0000256" key="6">
    <source>
        <dbReference type="ARBA" id="ARBA00009541"/>
    </source>
</evidence>
<dbReference type="GO" id="GO:0046872">
    <property type="term" value="F:metal ion binding"/>
    <property type="evidence" value="ECO:0007669"/>
    <property type="project" value="UniProtKB-KW"/>
</dbReference>
<dbReference type="SUPFAM" id="SSF51366">
    <property type="entry name" value="Ribulose-phoshate binding barrel"/>
    <property type="match status" value="1"/>
</dbReference>
<comment type="cofactor">
    <cofactor evidence="12">
        <name>a divalent metal cation</name>
        <dbReference type="ChEBI" id="CHEBI:60240"/>
    </cofactor>
    <text evidence="12">Binds 1 divalent metal cation per subunit.</text>
</comment>
<evidence type="ECO:0000313" key="15">
    <source>
        <dbReference type="Proteomes" id="UP000002200"/>
    </source>
</evidence>
<dbReference type="HOGENOM" id="CLU_054856_2_1_11"/>
<feature type="binding site" evidence="13">
    <location>
        <begin position="192"/>
        <end position="193"/>
    </location>
    <ligand>
        <name>substrate</name>
    </ligand>
</feature>
<dbReference type="NCBIfam" id="NF004076">
    <property type="entry name" value="PRK05581.1-4"/>
    <property type="match status" value="1"/>
</dbReference>
<protein>
    <recommendedName>
        <fullName evidence="7 10">Ribulose-phosphate 3-epimerase</fullName>
        <ecNumber evidence="7 10">5.1.3.1</ecNumber>
    </recommendedName>
</protein>
<dbReference type="Proteomes" id="UP000002200">
    <property type="component" value="Chromosome"/>
</dbReference>
<dbReference type="CDD" id="cd00429">
    <property type="entry name" value="RPE"/>
    <property type="match status" value="1"/>
</dbReference>
<evidence type="ECO:0000256" key="13">
    <source>
        <dbReference type="PIRSR" id="PIRSR001461-3"/>
    </source>
</evidence>
<evidence type="ECO:0000256" key="1">
    <source>
        <dbReference type="ARBA" id="ARBA00001782"/>
    </source>
</evidence>
<dbReference type="InterPro" id="IPR011060">
    <property type="entry name" value="RibuloseP-bd_barrel"/>
</dbReference>
<dbReference type="STRING" id="203267.TWT_357"/>
<evidence type="ECO:0000256" key="7">
    <source>
        <dbReference type="ARBA" id="ARBA00013188"/>
    </source>
</evidence>
<keyword evidence="8 12" id="KW-0479">Metal-binding</keyword>
<feature type="binding site" evidence="12">
    <location>
        <position position="33"/>
    </location>
    <ligand>
        <name>a divalent metal cation</name>
        <dbReference type="ChEBI" id="CHEBI:60240"/>
    </ligand>
</feature>
<dbReference type="AlphaFoldDB" id="Q83GE6"/>
<dbReference type="eggNOG" id="COG0036">
    <property type="taxonomic scope" value="Bacteria"/>
</dbReference>
<dbReference type="PANTHER" id="PTHR11749">
    <property type="entry name" value="RIBULOSE-5-PHOSPHATE-3-EPIMERASE"/>
    <property type="match status" value="1"/>
</dbReference>
<feature type="active site" description="Proton acceptor" evidence="11">
    <location>
        <position position="33"/>
    </location>
</feature>
<reference evidence="14 15" key="1">
    <citation type="journal article" date="2003" name="Genome Res.">
        <title>Tropheryma whipplei twist: a human pathogenic Actinobacteria with a reduced genome.</title>
        <authorList>
            <person name="Raoult D."/>
            <person name="Ogata H."/>
            <person name="Audic S."/>
            <person name="Robert C."/>
            <person name="Suhre K."/>
            <person name="Drancourt M."/>
            <person name="Claverie J.-M."/>
        </authorList>
    </citation>
    <scope>NUCLEOTIDE SEQUENCE [LARGE SCALE GENOMIC DNA]</scope>
    <source>
        <strain evidence="14 15">Twist</strain>
    </source>
</reference>
<keyword evidence="12" id="KW-0464">Manganese</keyword>
<proteinExistence type="inferred from homology"/>
<feature type="binding site" evidence="13">
    <location>
        <position position="64"/>
    </location>
    <ligand>
        <name>substrate</name>
    </ligand>
</feature>
<dbReference type="PIRSF" id="PIRSF001461">
    <property type="entry name" value="RPE"/>
    <property type="match status" value="1"/>
</dbReference>
<feature type="active site" description="Proton donor" evidence="11">
    <location>
        <position position="170"/>
    </location>
</feature>
<comment type="catalytic activity">
    <reaction evidence="1 10">
        <text>D-ribulose 5-phosphate = D-xylulose 5-phosphate</text>
        <dbReference type="Rhea" id="RHEA:13677"/>
        <dbReference type="ChEBI" id="CHEBI:57737"/>
        <dbReference type="ChEBI" id="CHEBI:58121"/>
        <dbReference type="EC" id="5.1.3.1"/>
    </reaction>
</comment>
<dbReference type="PROSITE" id="PS01085">
    <property type="entry name" value="RIBUL_P_3_EPIMER_1"/>
    <property type="match status" value="1"/>
</dbReference>
<keyword evidence="15" id="KW-1185">Reference proteome</keyword>
<dbReference type="InterPro" id="IPR000056">
    <property type="entry name" value="Ribul_P_3_epim-like"/>
</dbReference>
<dbReference type="Gene3D" id="3.20.20.70">
    <property type="entry name" value="Aldolase class I"/>
    <property type="match status" value="1"/>
</dbReference>
<evidence type="ECO:0000256" key="4">
    <source>
        <dbReference type="ARBA" id="ARBA00001947"/>
    </source>
</evidence>
<dbReference type="OrthoDB" id="1645589at2"/>
<feature type="binding site" evidence="12">
    <location>
        <position position="31"/>
    </location>
    <ligand>
        <name>a divalent metal cation</name>
        <dbReference type="ChEBI" id="CHEBI:60240"/>
    </ligand>
</feature>
<comment type="cofactor">
    <cofactor evidence="3">
        <name>Co(2+)</name>
        <dbReference type="ChEBI" id="CHEBI:48828"/>
    </cofactor>
</comment>
<accession>Q83GE6</accession>
<comment type="cofactor">
    <cofactor evidence="5">
        <name>Fe(2+)</name>
        <dbReference type="ChEBI" id="CHEBI:29033"/>
    </cofactor>
</comment>
<feature type="binding site" evidence="13">
    <location>
        <position position="8"/>
    </location>
    <ligand>
        <name>substrate</name>
    </ligand>
</feature>
<keyword evidence="12" id="KW-0170">Cobalt</keyword>
<evidence type="ECO:0000256" key="9">
    <source>
        <dbReference type="ARBA" id="ARBA00023235"/>
    </source>
</evidence>
<evidence type="ECO:0000256" key="5">
    <source>
        <dbReference type="ARBA" id="ARBA00001954"/>
    </source>
</evidence>
<dbReference type="GO" id="GO:0005737">
    <property type="term" value="C:cytoplasm"/>
    <property type="evidence" value="ECO:0007669"/>
    <property type="project" value="UniProtKB-ARBA"/>
</dbReference>
<dbReference type="FunFam" id="3.20.20.70:FF:000004">
    <property type="entry name" value="Ribulose-phosphate 3-epimerase"/>
    <property type="match status" value="1"/>
</dbReference>
<feature type="binding site" evidence="13">
    <location>
        <position position="172"/>
    </location>
    <ligand>
        <name>substrate</name>
    </ligand>
</feature>
<dbReference type="GO" id="GO:0005975">
    <property type="term" value="P:carbohydrate metabolic process"/>
    <property type="evidence" value="ECO:0007669"/>
    <property type="project" value="InterPro"/>
</dbReference>
<keyword evidence="9 10" id="KW-0413">Isomerase</keyword>
<dbReference type="InterPro" id="IPR013785">
    <property type="entry name" value="Aldolase_TIM"/>
</dbReference>
<sequence>MEIRISPSILSADFCNLERDLQLISSADMVHVDVMDGHFVPNITFGLPVVKRICEVSPVPLDVHLMVENPDYWALQYADLGVYSVTFHFEAAKDPIATARNIRSNKSKVGLAVSPDTDIGECVHVLPEVDMLQVMTVYPGFGGQKLIRRVLDKFSRITRSEFENLSFSVDGGVTLGNISEIASVGVDTFVAGSSVFLSQLPADSVESLRKLAKVAYKRF</sequence>
<keyword evidence="12" id="KW-0862">Zinc</keyword>
<feature type="binding site" evidence="12">
    <location>
        <position position="64"/>
    </location>
    <ligand>
        <name>a divalent metal cation</name>
        <dbReference type="ChEBI" id="CHEBI:60240"/>
    </ligand>
</feature>
<comment type="cofactor">
    <cofactor evidence="2">
        <name>Mn(2+)</name>
        <dbReference type="ChEBI" id="CHEBI:29035"/>
    </cofactor>
</comment>
<evidence type="ECO:0000313" key="14">
    <source>
        <dbReference type="EMBL" id="AAO44454.1"/>
    </source>
</evidence>